<comment type="subunit">
    <text evidence="4">Heterodimer of an alpha subunit and a beta subunit processed from the same precursor.</text>
</comment>
<sequence>MGQRRAGNTCQGNSMTQLFRSLFIGVVLIALGLGLAAYLTLRASLPALDGTVEHAALERPSSLSRDGRGTAIITAETTADAMFTLGYAHAQDRFFQMDMLRRMPAGELSALFGERALEADRAMRLHRMRAVAQQALAQLPATGRQLLEAYTAGVNAGLGSLGSRPFEYWLVGQRPQPWMAEDSFLVSLAMMVDMTGKIVNREYARELLLRLGGEELLQFVQPRGSLWDSAIDGSRYPLPTVASPATLDLSQSALQVAGLAAGPTPMNGSNSWAVSGSLTSHGGALLSNDPHLGLNVPIIWYRTHLQYESSAGEALMLTGVSVPGLPSVAIGSNGRVAWSMTNTAGDWADYIAVELDGDNYLTPDGAEPLQTRTETIEVAGSDPVAMEIRSTRWGPLTTLDSGETVVYRWLTQYPEAINLMPMLGLDTAATATEAATIARQTGVTPFNYLAADSQGNLEWTVLGQIPERSGLETDRIIPWQEADASWQGWLAPQAYPRVNASSNPYIWTANNRVVGGDGQRKIGSSGYDLGTRAWLIEQDLKARQQFDEQAMLDMLQNDRAVVVQGWRDHLVELLESLPSLSEDEQQALVYLRDWRARAAEEDVGYSIARLYQKAFTAHFNGLLNAAMREKGLLPEAEKDLWLLNGHSEVAMIMLRDERPAHWLPAGQDSWAQLQRQLLVEVLEELQQDHGELADARWGEVNALHMKHPLAAALPAFLGERLNMPRSVQSGDVNVPLAQKNNHGQSMRFIVAPSREADGILALPGGQSGHPLSPFYRANHDDYVNNRRTPLLPGEPVHRLQLAPAG</sequence>
<feature type="active site" description="Nucleophile" evidence="5">
    <location>
        <position position="269"/>
    </location>
</feature>
<dbReference type="AlphaFoldDB" id="A0A5C9A9X5"/>
<name>A0A5C9A9X5_9GAMM</name>
<dbReference type="InterPro" id="IPR029055">
    <property type="entry name" value="Ntn_hydrolases_N"/>
</dbReference>
<evidence type="ECO:0000256" key="7">
    <source>
        <dbReference type="SAM" id="Phobius"/>
    </source>
</evidence>
<dbReference type="Gene3D" id="1.10.1400.10">
    <property type="match status" value="1"/>
</dbReference>
<dbReference type="InterPro" id="IPR023343">
    <property type="entry name" value="Penicillin_amidase_dom1"/>
</dbReference>
<dbReference type="GO" id="GO:0046872">
    <property type="term" value="F:metal ion binding"/>
    <property type="evidence" value="ECO:0007669"/>
    <property type="project" value="UniProtKB-KW"/>
</dbReference>
<feature type="binding site" evidence="6">
    <location>
        <position position="346"/>
    </location>
    <ligand>
        <name>Ca(2+)</name>
        <dbReference type="ChEBI" id="CHEBI:29108"/>
    </ligand>
</feature>
<dbReference type="PANTHER" id="PTHR34218:SF4">
    <property type="entry name" value="ACYL-HOMOSERINE LACTONE ACYLASE QUIP"/>
    <property type="match status" value="1"/>
</dbReference>
<protein>
    <submittedName>
        <fullName evidence="8">Penicillin acylase family protein</fullName>
    </submittedName>
</protein>
<dbReference type="Gene3D" id="2.30.120.10">
    <property type="match status" value="1"/>
</dbReference>
<dbReference type="PANTHER" id="PTHR34218">
    <property type="entry name" value="PEPTIDASE S45 PENICILLIN AMIDASE"/>
    <property type="match status" value="1"/>
</dbReference>
<evidence type="ECO:0000256" key="6">
    <source>
        <dbReference type="PIRSR" id="PIRSR001227-2"/>
    </source>
</evidence>
<evidence type="ECO:0000256" key="5">
    <source>
        <dbReference type="PIRSR" id="PIRSR001227-1"/>
    </source>
</evidence>
<dbReference type="InterPro" id="IPR043146">
    <property type="entry name" value="Penicillin_amidase_N_B-knob"/>
</dbReference>
<reference evidence="8 9" key="1">
    <citation type="submission" date="2019-08" db="EMBL/GenBank/DDBJ databases">
        <title>Parahaliea maris sp. nov., isolated from the surface seawater.</title>
        <authorList>
            <person name="Liu Y."/>
        </authorList>
    </citation>
    <scope>NUCLEOTIDE SEQUENCE [LARGE SCALE GENOMIC DNA]</scope>
    <source>
        <strain evidence="8 9">HSLHS9</strain>
    </source>
</reference>
<organism evidence="8 9">
    <name type="scientific">Parahaliea maris</name>
    <dbReference type="NCBI Taxonomy" id="2716870"/>
    <lineage>
        <taxon>Bacteria</taxon>
        <taxon>Pseudomonadati</taxon>
        <taxon>Pseudomonadota</taxon>
        <taxon>Gammaproteobacteria</taxon>
        <taxon>Cellvibrionales</taxon>
        <taxon>Halieaceae</taxon>
        <taxon>Parahaliea</taxon>
    </lineage>
</organism>
<evidence type="ECO:0000256" key="3">
    <source>
        <dbReference type="ARBA" id="ARBA00023145"/>
    </source>
</evidence>
<evidence type="ECO:0000256" key="1">
    <source>
        <dbReference type="ARBA" id="ARBA00006586"/>
    </source>
</evidence>
<dbReference type="CDD" id="cd03747">
    <property type="entry name" value="Ntn_PGA_like"/>
    <property type="match status" value="1"/>
</dbReference>
<evidence type="ECO:0000313" key="8">
    <source>
        <dbReference type="EMBL" id="TXS96397.1"/>
    </source>
</evidence>
<evidence type="ECO:0000256" key="4">
    <source>
        <dbReference type="ARBA" id="ARBA00038735"/>
    </source>
</evidence>
<comment type="cofactor">
    <cofactor evidence="6">
        <name>Ca(2+)</name>
        <dbReference type="ChEBI" id="CHEBI:29108"/>
    </cofactor>
    <text evidence="6">Binds 1 Ca(2+) ion per dimer.</text>
</comment>
<dbReference type="Pfam" id="PF01804">
    <property type="entry name" value="Penicil_amidase"/>
    <property type="match status" value="1"/>
</dbReference>
<feature type="transmembrane region" description="Helical" evidence="7">
    <location>
        <begin position="21"/>
        <end position="41"/>
    </location>
</feature>
<keyword evidence="6" id="KW-0479">Metal-binding</keyword>
<dbReference type="Proteomes" id="UP000321039">
    <property type="component" value="Unassembled WGS sequence"/>
</dbReference>
<keyword evidence="7" id="KW-1133">Transmembrane helix</keyword>
<dbReference type="Gene3D" id="3.60.20.10">
    <property type="entry name" value="Glutamine Phosphoribosylpyrophosphate, subunit 1, domain 1"/>
    <property type="match status" value="1"/>
</dbReference>
<comment type="similarity">
    <text evidence="1">Belongs to the peptidase S45 family.</text>
</comment>
<dbReference type="Gene3D" id="1.10.439.10">
    <property type="entry name" value="Penicillin Amidohydrolase, domain 1"/>
    <property type="match status" value="1"/>
</dbReference>
<accession>A0A5C9A9X5</accession>
<keyword evidence="9" id="KW-1185">Reference proteome</keyword>
<dbReference type="GO" id="GO:0016811">
    <property type="term" value="F:hydrolase activity, acting on carbon-nitrogen (but not peptide) bonds, in linear amides"/>
    <property type="evidence" value="ECO:0007669"/>
    <property type="project" value="InterPro"/>
</dbReference>
<keyword evidence="7" id="KW-0812">Transmembrane</keyword>
<dbReference type="EMBL" id="VRZA01000001">
    <property type="protein sequence ID" value="TXS96397.1"/>
    <property type="molecule type" value="Genomic_DNA"/>
</dbReference>
<proteinExistence type="inferred from homology"/>
<keyword evidence="7" id="KW-0472">Membrane</keyword>
<keyword evidence="6" id="KW-0106">Calcium</keyword>
<feature type="binding site" evidence="6">
    <location>
        <position position="202"/>
    </location>
    <ligand>
        <name>Ca(2+)</name>
        <dbReference type="ChEBI" id="CHEBI:29108"/>
    </ligand>
</feature>
<comment type="caution">
    <text evidence="8">The sequence shown here is derived from an EMBL/GenBank/DDBJ whole genome shotgun (WGS) entry which is preliminary data.</text>
</comment>
<dbReference type="InterPro" id="IPR043147">
    <property type="entry name" value="Penicillin_amidase_A-knob"/>
</dbReference>
<dbReference type="SUPFAM" id="SSF56235">
    <property type="entry name" value="N-terminal nucleophile aminohydrolases (Ntn hydrolases)"/>
    <property type="match status" value="1"/>
</dbReference>
<gene>
    <name evidence="8" type="ORF">FV139_02575</name>
</gene>
<keyword evidence="3" id="KW-0865">Zymogen</keyword>
<dbReference type="GO" id="GO:0017000">
    <property type="term" value="P:antibiotic biosynthetic process"/>
    <property type="evidence" value="ECO:0007669"/>
    <property type="project" value="InterPro"/>
</dbReference>
<evidence type="ECO:0000313" key="9">
    <source>
        <dbReference type="Proteomes" id="UP000321039"/>
    </source>
</evidence>
<dbReference type="InterPro" id="IPR014395">
    <property type="entry name" value="Pen/GL7ACA/AHL_acylase"/>
</dbReference>
<evidence type="ECO:0000256" key="2">
    <source>
        <dbReference type="ARBA" id="ARBA00022801"/>
    </source>
</evidence>
<dbReference type="InterPro" id="IPR002692">
    <property type="entry name" value="S45"/>
</dbReference>
<dbReference type="PIRSF" id="PIRSF001227">
    <property type="entry name" value="Pen_acylase"/>
    <property type="match status" value="1"/>
</dbReference>
<keyword evidence="2" id="KW-0378">Hydrolase</keyword>
<feature type="binding site" evidence="6">
    <location>
        <position position="349"/>
    </location>
    <ligand>
        <name>Ca(2+)</name>
        <dbReference type="ChEBI" id="CHEBI:29108"/>
    </ligand>
</feature>